<keyword evidence="2" id="KW-0645">Protease</keyword>
<accession>A0A6J4PVU2</accession>
<sequence>GRTGAARDAARPHDRVRQRAPGPAWPDPQRRPAPRRRRQGPDGVHPM</sequence>
<dbReference type="GO" id="GO:0006508">
    <property type="term" value="P:proteolysis"/>
    <property type="evidence" value="ECO:0007669"/>
    <property type="project" value="UniProtKB-KW"/>
</dbReference>
<feature type="non-terminal residue" evidence="2">
    <location>
        <position position="1"/>
    </location>
</feature>
<feature type="compositionally biased region" description="Basic and acidic residues" evidence="1">
    <location>
        <begin position="8"/>
        <end position="17"/>
    </location>
</feature>
<feature type="region of interest" description="Disordered" evidence="1">
    <location>
        <begin position="1"/>
        <end position="47"/>
    </location>
</feature>
<dbReference type="EC" id="3.4.21.-" evidence="2"/>
<dbReference type="GO" id="GO:0008233">
    <property type="term" value="F:peptidase activity"/>
    <property type="evidence" value="ECO:0007669"/>
    <property type="project" value="UniProtKB-KW"/>
</dbReference>
<keyword evidence="2" id="KW-0378">Hydrolase</keyword>
<dbReference type="EMBL" id="CADCUX010000427">
    <property type="protein sequence ID" value="CAA9421089.1"/>
    <property type="molecule type" value="Genomic_DNA"/>
</dbReference>
<feature type="non-terminal residue" evidence="2">
    <location>
        <position position="47"/>
    </location>
</feature>
<evidence type="ECO:0000256" key="1">
    <source>
        <dbReference type="SAM" id="MobiDB-lite"/>
    </source>
</evidence>
<name>A0A6J4PVU2_9BURK</name>
<reference evidence="2" key="1">
    <citation type="submission" date="2020-02" db="EMBL/GenBank/DDBJ databases">
        <authorList>
            <person name="Meier V. D."/>
        </authorList>
    </citation>
    <scope>NUCLEOTIDE SEQUENCE</scope>
    <source>
        <strain evidence="2">AVDCRST_MAG51</strain>
    </source>
</reference>
<dbReference type="AlphaFoldDB" id="A0A6J4PVU2"/>
<organism evidence="2">
    <name type="scientific">uncultured Ramlibacter sp</name>
    <dbReference type="NCBI Taxonomy" id="260755"/>
    <lineage>
        <taxon>Bacteria</taxon>
        <taxon>Pseudomonadati</taxon>
        <taxon>Pseudomonadota</taxon>
        <taxon>Betaproteobacteria</taxon>
        <taxon>Burkholderiales</taxon>
        <taxon>Comamonadaceae</taxon>
        <taxon>Ramlibacter</taxon>
        <taxon>environmental samples</taxon>
    </lineage>
</organism>
<proteinExistence type="predicted"/>
<protein>
    <submittedName>
        <fullName evidence="2">ATP-dependent protease domain protein</fullName>
        <ecNumber evidence="2">3.4.21.-</ecNumber>
    </submittedName>
</protein>
<gene>
    <name evidence="2" type="ORF">AVDCRST_MAG51-2000</name>
</gene>
<evidence type="ECO:0000313" key="2">
    <source>
        <dbReference type="EMBL" id="CAA9421089.1"/>
    </source>
</evidence>